<dbReference type="EMBL" id="CP003422">
    <property type="protein sequence ID" value="AFH64434.2"/>
    <property type="molecule type" value="Genomic_DNA"/>
</dbReference>
<organism evidence="1 2">
    <name type="scientific">Paenibacillus mucilaginosus K02</name>
    <dbReference type="NCBI Taxonomy" id="997761"/>
    <lineage>
        <taxon>Bacteria</taxon>
        <taxon>Bacillati</taxon>
        <taxon>Bacillota</taxon>
        <taxon>Bacilli</taxon>
        <taxon>Bacillales</taxon>
        <taxon>Paenibacillaceae</taxon>
        <taxon>Paenibacillus</taxon>
    </lineage>
</organism>
<dbReference type="HOGENOM" id="CLU_139137_0_0_9"/>
<dbReference type="RefSeq" id="WP_016362880.1">
    <property type="nucleotide sequence ID" value="NC_017672.3"/>
</dbReference>
<evidence type="ECO:0000313" key="1">
    <source>
        <dbReference type="EMBL" id="AFH64434.2"/>
    </source>
</evidence>
<sequence>MNRAPRLSAVGSIRVTDVGYASTVLIGDAVDFAPVSLALAVQREIPRYYGSEGRFEDYPLFVAPIPLPAAGQPVRMSVKQSRPEICVEGVRIDAVSSSSMVQVGSNRSVRAESRVKHIRQLLRARNDS</sequence>
<dbReference type="KEGG" id="pmw:B2K_27700"/>
<proteinExistence type="predicted"/>
<dbReference type="AlphaFoldDB" id="I0BPY7"/>
<gene>
    <name evidence="1" type="ORF">B2K_27700</name>
</gene>
<name>I0BPY7_9BACL</name>
<dbReference type="InterPro" id="IPR024496">
    <property type="entry name" value="Spore_germ_GerPE"/>
</dbReference>
<protein>
    <submittedName>
        <fullName evidence="1">Spore germination protein</fullName>
    </submittedName>
</protein>
<dbReference type="Pfam" id="PF10970">
    <property type="entry name" value="GerPE"/>
    <property type="match status" value="1"/>
</dbReference>
<evidence type="ECO:0000313" key="2">
    <source>
        <dbReference type="Proteomes" id="UP000007392"/>
    </source>
</evidence>
<reference evidence="1 2" key="1">
    <citation type="submission" date="2013-06" db="EMBL/GenBank/DDBJ databases">
        <title>Complete genome sequence of Paenibacillus mucilaginosus K02.</title>
        <authorList>
            <person name="Xiao B."/>
            <person name="Sun L."/>
            <person name="Xiao L."/>
            <person name="Lian B."/>
        </authorList>
    </citation>
    <scope>NUCLEOTIDE SEQUENCE [LARGE SCALE GENOMIC DNA]</scope>
    <source>
        <strain evidence="1 2">K02</strain>
    </source>
</reference>
<accession>I0BPY7</accession>
<dbReference type="OrthoDB" id="2599887at2"/>
<dbReference type="Proteomes" id="UP000007392">
    <property type="component" value="Chromosome"/>
</dbReference>